<dbReference type="Gene3D" id="3.20.20.80">
    <property type="entry name" value="Glycosidases"/>
    <property type="match status" value="1"/>
</dbReference>
<evidence type="ECO:0000313" key="3">
    <source>
        <dbReference type="EMBL" id="KIN08592.1"/>
    </source>
</evidence>
<feature type="signal peptide" evidence="1">
    <location>
        <begin position="1"/>
        <end position="20"/>
    </location>
</feature>
<evidence type="ECO:0000259" key="2">
    <source>
        <dbReference type="Pfam" id="PF16862"/>
    </source>
</evidence>
<dbReference type="AlphaFoldDB" id="A0A0C3I2H8"/>
<evidence type="ECO:0000313" key="4">
    <source>
        <dbReference type="Proteomes" id="UP000054321"/>
    </source>
</evidence>
<accession>A0A0C3I2H8</accession>
<dbReference type="Gene3D" id="2.60.40.1180">
    <property type="entry name" value="Golgi alpha-mannosidase II"/>
    <property type="match status" value="1"/>
</dbReference>
<dbReference type="HOGENOM" id="CLU_022148_0_1_1"/>
<dbReference type="PANTHER" id="PTHR36183:SF2">
    <property type="entry name" value="BETA-GLUCURONIDASE C-TERMINAL DOMAIN-CONTAINING PROTEIN"/>
    <property type="match status" value="1"/>
</dbReference>
<organism evidence="3 4">
    <name type="scientific">Oidiodendron maius (strain Zn)</name>
    <dbReference type="NCBI Taxonomy" id="913774"/>
    <lineage>
        <taxon>Eukaryota</taxon>
        <taxon>Fungi</taxon>
        <taxon>Dikarya</taxon>
        <taxon>Ascomycota</taxon>
        <taxon>Pezizomycotina</taxon>
        <taxon>Leotiomycetes</taxon>
        <taxon>Leotiomycetes incertae sedis</taxon>
        <taxon>Myxotrichaceae</taxon>
        <taxon>Oidiodendron</taxon>
    </lineage>
</organism>
<protein>
    <submittedName>
        <fullName evidence="3">Glycoside hydrolase family 79 protein</fullName>
    </submittedName>
</protein>
<dbReference type="InterPro" id="IPR013780">
    <property type="entry name" value="Glyco_hydro_b"/>
</dbReference>
<gene>
    <name evidence="3" type="ORF">OIDMADRAFT_175371</name>
</gene>
<dbReference type="InParanoid" id="A0A0C3I2H8"/>
<dbReference type="OrthoDB" id="3491192at2759"/>
<keyword evidence="1" id="KW-0732">Signal</keyword>
<dbReference type="PANTHER" id="PTHR36183">
    <property type="entry name" value="BETA-GLUCURONIDASE"/>
    <property type="match status" value="1"/>
</dbReference>
<dbReference type="EMBL" id="KN832870">
    <property type="protein sequence ID" value="KIN08592.1"/>
    <property type="molecule type" value="Genomic_DNA"/>
</dbReference>
<keyword evidence="4" id="KW-1185">Reference proteome</keyword>
<dbReference type="InterPro" id="IPR017853">
    <property type="entry name" value="GH"/>
</dbReference>
<feature type="domain" description="Beta-glucuronidase C-terminal" evidence="2">
    <location>
        <begin position="404"/>
        <end position="515"/>
    </location>
</feature>
<evidence type="ECO:0000256" key="1">
    <source>
        <dbReference type="SAM" id="SignalP"/>
    </source>
</evidence>
<sequence length="534" mass="57285">MNNLILSVAVATLLVQSAFAASSAVTTVSSSRPTGAITVPHDFPGFGFESCSLDAFDNAISRNVLSSLGKRMPVKPILRIGGTSGDKFKYNAMQTKATICESGDCSPSGYNAVFSLGPSYFKAFGAFPMARLTVQAPLEKVSGTQEPQKGIALDYISLAIKELGGKVTEDRVEAIAIGNEPNFYDNNAANYANQAQTLEKEIVANLSLSGDQSRIFEVSNAASGTDPSWFKTAFDSGLNANGLAKQAAFHYYHQDLGPAGTASLQRDLLNHSSIVAQMAPHRENIAFLKSKYPHVPYVLSETGTALSGANVTPYLGGFATTLFYVDFMLYAMSVGVARVDGTQRPANIHSYWVPASGDLTRNPGNEVRAPYYAWPYVADFLGNTNSSAGVVELDVGDEKDQQSAYAIYEDDKLARVALVNLKVWMAGNSGTRGKATFEIDGVDATDAKIARLTAKEGVSAKGYDFNRTNITWAGEQWAYKIDQGNGHVVGEGWKHLDTTGNGKISVDVSNSEAVMLDFTGNVGASVQRRERWTA</sequence>
<name>A0A0C3I2H8_OIDMZ</name>
<proteinExistence type="predicted"/>
<reference evidence="4" key="2">
    <citation type="submission" date="2015-01" db="EMBL/GenBank/DDBJ databases">
        <title>Evolutionary Origins and Diversification of the Mycorrhizal Mutualists.</title>
        <authorList>
            <consortium name="DOE Joint Genome Institute"/>
            <consortium name="Mycorrhizal Genomics Consortium"/>
            <person name="Kohler A."/>
            <person name="Kuo A."/>
            <person name="Nagy L.G."/>
            <person name="Floudas D."/>
            <person name="Copeland A."/>
            <person name="Barry K.W."/>
            <person name="Cichocki N."/>
            <person name="Veneault-Fourrey C."/>
            <person name="LaButti K."/>
            <person name="Lindquist E.A."/>
            <person name="Lipzen A."/>
            <person name="Lundell T."/>
            <person name="Morin E."/>
            <person name="Murat C."/>
            <person name="Riley R."/>
            <person name="Ohm R."/>
            <person name="Sun H."/>
            <person name="Tunlid A."/>
            <person name="Henrissat B."/>
            <person name="Grigoriev I.V."/>
            <person name="Hibbett D.S."/>
            <person name="Martin F."/>
        </authorList>
    </citation>
    <scope>NUCLEOTIDE SEQUENCE [LARGE SCALE GENOMIC DNA]</scope>
    <source>
        <strain evidence="4">Zn</strain>
    </source>
</reference>
<dbReference type="Pfam" id="PF16862">
    <property type="entry name" value="Glyco_hydro_79C"/>
    <property type="match status" value="1"/>
</dbReference>
<keyword evidence="3" id="KW-0378">Hydrolase</keyword>
<dbReference type="InterPro" id="IPR031728">
    <property type="entry name" value="GlcAase_C"/>
</dbReference>
<dbReference type="SUPFAM" id="SSF51445">
    <property type="entry name" value="(Trans)glycosidases"/>
    <property type="match status" value="1"/>
</dbReference>
<dbReference type="Proteomes" id="UP000054321">
    <property type="component" value="Unassembled WGS sequence"/>
</dbReference>
<feature type="chain" id="PRO_5002165770" evidence="1">
    <location>
        <begin position="21"/>
        <end position="534"/>
    </location>
</feature>
<reference evidence="3 4" key="1">
    <citation type="submission" date="2014-04" db="EMBL/GenBank/DDBJ databases">
        <authorList>
            <consortium name="DOE Joint Genome Institute"/>
            <person name="Kuo A."/>
            <person name="Martino E."/>
            <person name="Perotto S."/>
            <person name="Kohler A."/>
            <person name="Nagy L.G."/>
            <person name="Floudas D."/>
            <person name="Copeland A."/>
            <person name="Barry K.W."/>
            <person name="Cichocki N."/>
            <person name="Veneault-Fourrey C."/>
            <person name="LaButti K."/>
            <person name="Lindquist E.A."/>
            <person name="Lipzen A."/>
            <person name="Lundell T."/>
            <person name="Morin E."/>
            <person name="Murat C."/>
            <person name="Sun H."/>
            <person name="Tunlid A."/>
            <person name="Henrissat B."/>
            <person name="Grigoriev I.V."/>
            <person name="Hibbett D.S."/>
            <person name="Martin F."/>
            <person name="Nordberg H.P."/>
            <person name="Cantor M.N."/>
            <person name="Hua S.X."/>
        </authorList>
    </citation>
    <scope>NUCLEOTIDE SEQUENCE [LARGE SCALE GENOMIC DNA]</scope>
    <source>
        <strain evidence="3 4">Zn</strain>
    </source>
</reference>
<dbReference type="InterPro" id="IPR052974">
    <property type="entry name" value="GH79_Enzymes"/>
</dbReference>
<dbReference type="GO" id="GO:0016787">
    <property type="term" value="F:hydrolase activity"/>
    <property type="evidence" value="ECO:0007669"/>
    <property type="project" value="UniProtKB-KW"/>
</dbReference>